<dbReference type="RefSeq" id="WP_336449628.1">
    <property type="nucleotide sequence ID" value="NZ_JBAWKY010000006.1"/>
</dbReference>
<protein>
    <submittedName>
        <fullName evidence="2">Uncharacterized protein</fullName>
    </submittedName>
</protein>
<feature type="chain" id="PRO_5046119996" evidence="1">
    <location>
        <begin position="34"/>
        <end position="70"/>
    </location>
</feature>
<proteinExistence type="predicted"/>
<name>A0ABU8ENI5_9BACL</name>
<evidence type="ECO:0000313" key="3">
    <source>
        <dbReference type="Proteomes" id="UP001387110"/>
    </source>
</evidence>
<keyword evidence="1" id="KW-0732">Signal</keyword>
<dbReference type="Proteomes" id="UP001387110">
    <property type="component" value="Unassembled WGS sequence"/>
</dbReference>
<accession>A0ABU8ENI5</accession>
<evidence type="ECO:0000313" key="2">
    <source>
        <dbReference type="EMBL" id="MEI4463766.1"/>
    </source>
</evidence>
<reference evidence="2 3" key="1">
    <citation type="submission" date="2023-12" db="EMBL/GenBank/DDBJ databases">
        <authorList>
            <person name="Easwaran N."/>
            <person name="Lazarus H.P.S."/>
        </authorList>
    </citation>
    <scope>NUCLEOTIDE SEQUENCE [LARGE SCALE GENOMIC DNA]</scope>
    <source>
        <strain evidence="2 3">VIT-2023</strain>
    </source>
</reference>
<keyword evidence="3" id="KW-1185">Reference proteome</keyword>
<evidence type="ECO:0000256" key="1">
    <source>
        <dbReference type="SAM" id="SignalP"/>
    </source>
</evidence>
<feature type="signal peptide" evidence="1">
    <location>
        <begin position="1"/>
        <end position="33"/>
    </location>
</feature>
<organism evidence="2 3">
    <name type="scientific">Exiguobacterium indicum</name>
    <dbReference type="NCBI Taxonomy" id="296995"/>
    <lineage>
        <taxon>Bacteria</taxon>
        <taxon>Bacillati</taxon>
        <taxon>Bacillota</taxon>
        <taxon>Bacilli</taxon>
        <taxon>Bacillales</taxon>
        <taxon>Bacillales Family XII. Incertae Sedis</taxon>
        <taxon>Exiguobacterium</taxon>
    </lineage>
</organism>
<dbReference type="EMBL" id="JBAWKY010000006">
    <property type="protein sequence ID" value="MEI4463766.1"/>
    <property type="molecule type" value="Genomic_DNA"/>
</dbReference>
<sequence>MRIIVTSRHLSALTMTLVLLLSVTLTLPGSASAASKEYEVYKGLKLGMTATEVSKVLHGKNYKNMYFVQK</sequence>
<gene>
    <name evidence="2" type="ORF">SZL87_15180</name>
</gene>
<comment type="caution">
    <text evidence="2">The sequence shown here is derived from an EMBL/GenBank/DDBJ whole genome shotgun (WGS) entry which is preliminary data.</text>
</comment>